<organism evidence="2 3">
    <name type="scientific">Spodoptera exigua</name>
    <name type="common">Beet armyworm</name>
    <name type="synonym">Noctua fulgens</name>
    <dbReference type="NCBI Taxonomy" id="7107"/>
    <lineage>
        <taxon>Eukaryota</taxon>
        <taxon>Metazoa</taxon>
        <taxon>Ecdysozoa</taxon>
        <taxon>Arthropoda</taxon>
        <taxon>Hexapoda</taxon>
        <taxon>Insecta</taxon>
        <taxon>Pterygota</taxon>
        <taxon>Neoptera</taxon>
        <taxon>Endopterygota</taxon>
        <taxon>Lepidoptera</taxon>
        <taxon>Glossata</taxon>
        <taxon>Ditrysia</taxon>
        <taxon>Noctuoidea</taxon>
        <taxon>Noctuidae</taxon>
        <taxon>Amphipyrinae</taxon>
        <taxon>Spodoptera</taxon>
    </lineage>
</organism>
<proteinExistence type="predicted"/>
<dbReference type="InterPro" id="IPR038606">
    <property type="entry name" value="To_sf"/>
</dbReference>
<dbReference type="InterPro" id="IPR010562">
    <property type="entry name" value="Haemolymph_juvenile_hormone-bd"/>
</dbReference>
<dbReference type="SMART" id="SM00700">
    <property type="entry name" value="JHBP"/>
    <property type="match status" value="1"/>
</dbReference>
<dbReference type="Pfam" id="PF06585">
    <property type="entry name" value="JHBP"/>
    <property type="match status" value="1"/>
</dbReference>
<evidence type="ECO:0000256" key="1">
    <source>
        <dbReference type="SAM" id="SignalP"/>
    </source>
</evidence>
<feature type="chain" id="PRO_5037724595" evidence="1">
    <location>
        <begin position="20"/>
        <end position="219"/>
    </location>
</feature>
<protein>
    <submittedName>
        <fullName evidence="2">Uncharacterized protein</fullName>
    </submittedName>
</protein>
<reference evidence="2" key="1">
    <citation type="journal article" date="2021" name="G3 (Bethesda)">
        <title>Genome and transcriptome analysis of the beet armyworm Spodoptera exigua reveals targets for pest control. .</title>
        <authorList>
            <person name="Simon S."/>
            <person name="Breeschoten T."/>
            <person name="Jansen H.J."/>
            <person name="Dirks R.P."/>
            <person name="Schranz M.E."/>
            <person name="Ros V.I.D."/>
        </authorList>
    </citation>
    <scope>NUCLEOTIDE SEQUENCE</scope>
    <source>
        <strain evidence="2">TB_SE_WUR_2020</strain>
    </source>
</reference>
<dbReference type="PANTHER" id="PTHR11008">
    <property type="entry name" value="PROTEIN TAKEOUT-LIKE PROTEIN"/>
    <property type="match status" value="1"/>
</dbReference>
<keyword evidence="1" id="KW-0732">Signal</keyword>
<evidence type="ECO:0000313" key="2">
    <source>
        <dbReference type="EMBL" id="KAH9638195.1"/>
    </source>
</evidence>
<dbReference type="Gene3D" id="3.15.10.30">
    <property type="entry name" value="Haemolymph juvenile hormone binding protein"/>
    <property type="match status" value="1"/>
</dbReference>
<sequence>MYGKICISLFISCIYFAIADPVPFITKCKWDDTKCNKESSQAVVGIFSAGLPEYNVEKSDPLQIDYVDASSPNMKLIVTDVVVTGLKNCEVKKMQRFEDSSKLIVKILCSTELKGKYDMKGQLFVIPIEGKGDLYANVPKIQINAEVDLNIKKGKDGKDRCVLITFFYFPGTSTNELIAQNGNDVIIEIGANLIKALVGKVVENIKKFFLAVPIEDLSL</sequence>
<feature type="signal peptide" evidence="1">
    <location>
        <begin position="1"/>
        <end position="19"/>
    </location>
</feature>
<dbReference type="Proteomes" id="UP000814243">
    <property type="component" value="Unassembled WGS sequence"/>
</dbReference>
<name>A0A922SHU3_SPOEX</name>
<dbReference type="PANTHER" id="PTHR11008:SF41">
    <property type="entry name" value="RE70318P"/>
    <property type="match status" value="1"/>
</dbReference>
<comment type="caution">
    <text evidence="2">The sequence shown here is derived from an EMBL/GenBank/DDBJ whole genome shotgun (WGS) entry which is preliminary data.</text>
</comment>
<evidence type="ECO:0000313" key="3">
    <source>
        <dbReference type="Proteomes" id="UP000814243"/>
    </source>
</evidence>
<dbReference type="GO" id="GO:0005615">
    <property type="term" value="C:extracellular space"/>
    <property type="evidence" value="ECO:0007669"/>
    <property type="project" value="TreeGrafter"/>
</dbReference>
<dbReference type="EMBL" id="JACEFF010000412">
    <property type="protein sequence ID" value="KAH9638195.1"/>
    <property type="molecule type" value="Genomic_DNA"/>
</dbReference>
<dbReference type="AlphaFoldDB" id="A0A922SHU3"/>
<gene>
    <name evidence="2" type="ORF">HF086_005188</name>
</gene>
<accession>A0A922SHU3</accession>